<reference evidence="2" key="1">
    <citation type="submission" date="2020-10" db="EMBL/GenBank/DDBJ databases">
        <title>Sequencing the genomes of 1000 actinobacteria strains.</title>
        <authorList>
            <person name="Klenk H.-P."/>
        </authorList>
    </citation>
    <scope>NUCLEOTIDE SEQUENCE</scope>
    <source>
        <strain evidence="2">DSM 45354</strain>
    </source>
</reference>
<organism evidence="2 3">
    <name type="scientific">Actinopolymorpha pittospori</name>
    <dbReference type="NCBI Taxonomy" id="648752"/>
    <lineage>
        <taxon>Bacteria</taxon>
        <taxon>Bacillati</taxon>
        <taxon>Actinomycetota</taxon>
        <taxon>Actinomycetes</taxon>
        <taxon>Propionibacteriales</taxon>
        <taxon>Actinopolymorphaceae</taxon>
        <taxon>Actinopolymorpha</taxon>
    </lineage>
</organism>
<keyword evidence="3" id="KW-1185">Reference proteome</keyword>
<dbReference type="EMBL" id="JADBEM010000001">
    <property type="protein sequence ID" value="MBE1611476.1"/>
    <property type="molecule type" value="Genomic_DNA"/>
</dbReference>
<sequence length="47" mass="4754">MSSLVPIVQAAGPELPVPGPVIGLLAFVILLILLAITLAIGKGRPHS</sequence>
<keyword evidence="1" id="KW-1133">Transmembrane helix</keyword>
<accession>A0A927RNU7</accession>
<feature type="transmembrane region" description="Helical" evidence="1">
    <location>
        <begin position="20"/>
        <end position="41"/>
    </location>
</feature>
<dbReference type="GO" id="GO:0016787">
    <property type="term" value="F:hydrolase activity"/>
    <property type="evidence" value="ECO:0007669"/>
    <property type="project" value="UniProtKB-KW"/>
</dbReference>
<dbReference type="AlphaFoldDB" id="A0A927RNU7"/>
<protein>
    <submittedName>
        <fullName evidence="2">Effector of murein hydrolase LrgA (UPF0299 family)</fullName>
    </submittedName>
</protein>
<proteinExistence type="predicted"/>
<evidence type="ECO:0000313" key="2">
    <source>
        <dbReference type="EMBL" id="MBE1611476.1"/>
    </source>
</evidence>
<gene>
    <name evidence="2" type="ORF">HEB94_008324</name>
</gene>
<dbReference type="Proteomes" id="UP000638648">
    <property type="component" value="Unassembled WGS sequence"/>
</dbReference>
<evidence type="ECO:0000256" key="1">
    <source>
        <dbReference type="SAM" id="Phobius"/>
    </source>
</evidence>
<comment type="caution">
    <text evidence="2">The sequence shown here is derived from an EMBL/GenBank/DDBJ whole genome shotgun (WGS) entry which is preliminary data.</text>
</comment>
<dbReference type="RefSeq" id="WP_192754684.1">
    <property type="nucleotide sequence ID" value="NZ_BAABJL010000178.1"/>
</dbReference>
<keyword evidence="1" id="KW-0812">Transmembrane</keyword>
<evidence type="ECO:0000313" key="3">
    <source>
        <dbReference type="Proteomes" id="UP000638648"/>
    </source>
</evidence>
<name>A0A927RNU7_9ACTN</name>
<keyword evidence="1" id="KW-0472">Membrane</keyword>
<keyword evidence="2" id="KW-0378">Hydrolase</keyword>